<sequence length="172" mass="19077">METSPPRANAGCRISDSQSKYLCTHFDPHRRNTPAFVSQSGLSVQETASLLEFIPHTKWEPTTSHHDRLVLCSRAWSGYRLAVFWQPTASIQVLRGLQSSQATSDQCFLHQQKISHIVRNSLPSMRQMIAVIDSPHDSCQRRLKRGSGGAAPAPPHETTRRLPAALLPGATD</sequence>
<dbReference type="Proteomes" id="UP000821845">
    <property type="component" value="Chromosome 4"/>
</dbReference>
<reference evidence="1" key="1">
    <citation type="submission" date="2020-05" db="EMBL/GenBank/DDBJ databases">
        <title>Large-scale comparative analyses of tick genomes elucidate their genetic diversity and vector capacities.</title>
        <authorList>
            <person name="Jia N."/>
            <person name="Wang J."/>
            <person name="Shi W."/>
            <person name="Du L."/>
            <person name="Sun Y."/>
            <person name="Zhan W."/>
            <person name="Jiang J."/>
            <person name="Wang Q."/>
            <person name="Zhang B."/>
            <person name="Ji P."/>
            <person name="Sakyi L.B."/>
            <person name="Cui X."/>
            <person name="Yuan T."/>
            <person name="Jiang B."/>
            <person name="Yang W."/>
            <person name="Lam T.T.-Y."/>
            <person name="Chang Q."/>
            <person name="Ding S."/>
            <person name="Wang X."/>
            <person name="Zhu J."/>
            <person name="Ruan X."/>
            <person name="Zhao L."/>
            <person name="Wei J."/>
            <person name="Que T."/>
            <person name="Du C."/>
            <person name="Cheng J."/>
            <person name="Dai P."/>
            <person name="Han X."/>
            <person name="Huang E."/>
            <person name="Gao Y."/>
            <person name="Liu J."/>
            <person name="Shao H."/>
            <person name="Ye R."/>
            <person name="Li L."/>
            <person name="Wei W."/>
            <person name="Wang X."/>
            <person name="Wang C."/>
            <person name="Yang T."/>
            <person name="Huo Q."/>
            <person name="Li W."/>
            <person name="Guo W."/>
            <person name="Chen H."/>
            <person name="Zhou L."/>
            <person name="Ni X."/>
            <person name="Tian J."/>
            <person name="Zhou Y."/>
            <person name="Sheng Y."/>
            <person name="Liu T."/>
            <person name="Pan Y."/>
            <person name="Xia L."/>
            <person name="Li J."/>
            <person name="Zhao F."/>
            <person name="Cao W."/>
        </authorList>
    </citation>
    <scope>NUCLEOTIDE SEQUENCE</scope>
    <source>
        <strain evidence="1">Hyas-2018</strain>
    </source>
</reference>
<accession>A0ACB7SGB5</accession>
<comment type="caution">
    <text evidence="1">The sequence shown here is derived from an EMBL/GenBank/DDBJ whole genome shotgun (WGS) entry which is preliminary data.</text>
</comment>
<evidence type="ECO:0000313" key="2">
    <source>
        <dbReference type="Proteomes" id="UP000821845"/>
    </source>
</evidence>
<name>A0ACB7SGB5_HYAAI</name>
<evidence type="ECO:0000313" key="1">
    <source>
        <dbReference type="EMBL" id="KAH6932991.1"/>
    </source>
</evidence>
<protein>
    <submittedName>
        <fullName evidence="1">Uncharacterized protein</fullName>
    </submittedName>
</protein>
<dbReference type="EMBL" id="CM023484">
    <property type="protein sequence ID" value="KAH6932991.1"/>
    <property type="molecule type" value="Genomic_DNA"/>
</dbReference>
<organism evidence="1 2">
    <name type="scientific">Hyalomma asiaticum</name>
    <name type="common">Tick</name>
    <dbReference type="NCBI Taxonomy" id="266040"/>
    <lineage>
        <taxon>Eukaryota</taxon>
        <taxon>Metazoa</taxon>
        <taxon>Ecdysozoa</taxon>
        <taxon>Arthropoda</taxon>
        <taxon>Chelicerata</taxon>
        <taxon>Arachnida</taxon>
        <taxon>Acari</taxon>
        <taxon>Parasitiformes</taxon>
        <taxon>Ixodida</taxon>
        <taxon>Ixodoidea</taxon>
        <taxon>Ixodidae</taxon>
        <taxon>Hyalomminae</taxon>
        <taxon>Hyalomma</taxon>
    </lineage>
</organism>
<keyword evidence="2" id="KW-1185">Reference proteome</keyword>
<proteinExistence type="predicted"/>
<gene>
    <name evidence="1" type="ORF">HPB50_011247</name>
</gene>